<evidence type="ECO:0000313" key="6">
    <source>
        <dbReference type="Proteomes" id="UP000242498"/>
    </source>
</evidence>
<evidence type="ECO:0000313" key="5">
    <source>
        <dbReference type="EMBL" id="SNX59182.1"/>
    </source>
</evidence>
<feature type="transmembrane region" description="Helical" evidence="3">
    <location>
        <begin position="21"/>
        <end position="38"/>
    </location>
</feature>
<dbReference type="InterPro" id="IPR050469">
    <property type="entry name" value="Diguanylate_Cyclase"/>
</dbReference>
<accession>A0A285BVB8</accession>
<dbReference type="CDD" id="cd01949">
    <property type="entry name" value="GGDEF"/>
    <property type="match status" value="1"/>
</dbReference>
<comment type="catalytic activity">
    <reaction evidence="2">
        <text>2 GTP = 3',3'-c-di-GMP + 2 diphosphate</text>
        <dbReference type="Rhea" id="RHEA:24898"/>
        <dbReference type="ChEBI" id="CHEBI:33019"/>
        <dbReference type="ChEBI" id="CHEBI:37565"/>
        <dbReference type="ChEBI" id="CHEBI:58805"/>
        <dbReference type="EC" id="2.7.7.65"/>
    </reaction>
</comment>
<feature type="transmembrane region" description="Helical" evidence="3">
    <location>
        <begin position="97"/>
        <end position="115"/>
    </location>
</feature>
<feature type="transmembrane region" description="Helical" evidence="3">
    <location>
        <begin position="44"/>
        <end position="62"/>
    </location>
</feature>
<dbReference type="PROSITE" id="PS50887">
    <property type="entry name" value="GGDEF"/>
    <property type="match status" value="1"/>
</dbReference>
<evidence type="ECO:0000256" key="2">
    <source>
        <dbReference type="ARBA" id="ARBA00034247"/>
    </source>
</evidence>
<dbReference type="Pfam" id="PF00990">
    <property type="entry name" value="GGDEF"/>
    <property type="match status" value="1"/>
</dbReference>
<dbReference type="EC" id="2.7.7.65" evidence="1"/>
<dbReference type="AlphaFoldDB" id="A0A285BVB8"/>
<dbReference type="GO" id="GO:0052621">
    <property type="term" value="F:diguanylate cyclase activity"/>
    <property type="evidence" value="ECO:0007669"/>
    <property type="project" value="UniProtKB-EC"/>
</dbReference>
<dbReference type="PANTHER" id="PTHR45138">
    <property type="entry name" value="REGULATORY COMPONENTS OF SENSORY TRANSDUCTION SYSTEM"/>
    <property type="match status" value="1"/>
</dbReference>
<protein>
    <recommendedName>
        <fullName evidence="1">diguanylate cyclase</fullName>
        <ecNumber evidence="1">2.7.7.65</ecNumber>
    </recommendedName>
</protein>
<dbReference type="EMBL" id="LT907782">
    <property type="protein sequence ID" value="SNX59182.1"/>
    <property type="molecule type" value="Genomic_DNA"/>
</dbReference>
<keyword evidence="3" id="KW-0812">Transmembrane</keyword>
<dbReference type="SMART" id="SM00267">
    <property type="entry name" value="GGDEF"/>
    <property type="match status" value="1"/>
</dbReference>
<feature type="transmembrane region" description="Helical" evidence="3">
    <location>
        <begin position="69"/>
        <end position="91"/>
    </location>
</feature>
<feature type="domain" description="GGDEF" evidence="4">
    <location>
        <begin position="161"/>
        <end position="291"/>
    </location>
</feature>
<dbReference type="Proteomes" id="UP000242498">
    <property type="component" value="Chromosome I"/>
</dbReference>
<reference evidence="5 6" key="1">
    <citation type="submission" date="2017-08" db="EMBL/GenBank/DDBJ databases">
        <authorList>
            <person name="de Groot N.N."/>
        </authorList>
    </citation>
    <scope>NUCLEOTIDE SEQUENCE [LARGE SCALE GENOMIC DNA]</scope>
    <source>
        <strain evidence="5 6">Nm15</strain>
    </source>
</reference>
<name>A0A285BVB8_9PROT</name>
<evidence type="ECO:0000256" key="1">
    <source>
        <dbReference type="ARBA" id="ARBA00012528"/>
    </source>
</evidence>
<organism evidence="5 6">
    <name type="scientific">Nitrosomonas ureae</name>
    <dbReference type="NCBI Taxonomy" id="44577"/>
    <lineage>
        <taxon>Bacteria</taxon>
        <taxon>Pseudomonadati</taxon>
        <taxon>Pseudomonadota</taxon>
        <taxon>Betaproteobacteria</taxon>
        <taxon>Nitrosomonadales</taxon>
        <taxon>Nitrosomonadaceae</taxon>
        <taxon>Nitrosomonas</taxon>
    </lineage>
</organism>
<dbReference type="NCBIfam" id="TIGR00254">
    <property type="entry name" value="GGDEF"/>
    <property type="match status" value="1"/>
</dbReference>
<evidence type="ECO:0000256" key="3">
    <source>
        <dbReference type="SAM" id="Phobius"/>
    </source>
</evidence>
<dbReference type="InterPro" id="IPR000160">
    <property type="entry name" value="GGDEF_dom"/>
</dbReference>
<gene>
    <name evidence="5" type="ORF">SAMN06296273_0621</name>
</gene>
<dbReference type="InterPro" id="IPR029787">
    <property type="entry name" value="Nucleotide_cyclase"/>
</dbReference>
<dbReference type="PANTHER" id="PTHR45138:SF9">
    <property type="entry name" value="DIGUANYLATE CYCLASE DGCM-RELATED"/>
    <property type="match status" value="1"/>
</dbReference>
<dbReference type="OrthoDB" id="8766408at2"/>
<proteinExistence type="predicted"/>
<evidence type="ECO:0000259" key="4">
    <source>
        <dbReference type="PROSITE" id="PS50887"/>
    </source>
</evidence>
<keyword evidence="3" id="KW-1133">Transmembrane helix</keyword>
<keyword evidence="3" id="KW-0472">Membrane</keyword>
<dbReference type="SUPFAM" id="SSF55073">
    <property type="entry name" value="Nucleotide cyclase"/>
    <property type="match status" value="1"/>
</dbReference>
<dbReference type="Gene3D" id="3.30.70.270">
    <property type="match status" value="1"/>
</dbReference>
<dbReference type="InterPro" id="IPR043128">
    <property type="entry name" value="Rev_trsase/Diguanyl_cyclase"/>
</dbReference>
<sequence>MRSQILSTITCFKLYLKECSIQANCVVILAATIAIFITDLSLPLGVAAGVPFALVIFASLWVSGVQFTYLIAALGFILTIAGFFLSSYMVAPLNIVLFNRGITLLLIICSAYMVIKIKKANLDITTLMNQILIDPVTGYKNRQAFETELDTEILRSKRYSRSLSLAIIDIDLLKLFTDNYDYKSKSNSIKKVSQEIKTNIRITDFFYRIDINVFAIIFSETDLIEAKKVCEAIRKKISSIIDKNAENKIMISIGIATLEQADNKINLCKRAEDALFISKQNGGHQVSTLPAVANKEKPPVAAILSRSRYD</sequence>